<feature type="region of interest" description="Disordered" evidence="1">
    <location>
        <begin position="549"/>
        <end position="601"/>
    </location>
</feature>
<feature type="compositionally biased region" description="Polar residues" evidence="1">
    <location>
        <begin position="499"/>
        <end position="509"/>
    </location>
</feature>
<dbReference type="GO" id="GO:0004525">
    <property type="term" value="F:ribonuclease III activity"/>
    <property type="evidence" value="ECO:0007669"/>
    <property type="project" value="InterPro"/>
</dbReference>
<evidence type="ECO:0000313" key="3">
    <source>
        <dbReference type="Proteomes" id="UP001165063"/>
    </source>
</evidence>
<evidence type="ECO:0000313" key="2">
    <source>
        <dbReference type="EMBL" id="GMG20056.1"/>
    </source>
</evidence>
<dbReference type="OrthoDB" id="4089008at2759"/>
<feature type="compositionally biased region" description="Low complexity" evidence="1">
    <location>
        <begin position="566"/>
        <end position="597"/>
    </location>
</feature>
<keyword evidence="3" id="KW-1185">Reference proteome</keyword>
<gene>
    <name evidence="2" type="ORF">Amon01_000094000</name>
</gene>
<feature type="region of interest" description="Disordered" evidence="1">
    <location>
        <begin position="494"/>
        <end position="513"/>
    </location>
</feature>
<dbReference type="EMBL" id="BSXU01000273">
    <property type="protein sequence ID" value="GMG20056.1"/>
    <property type="molecule type" value="Genomic_DNA"/>
</dbReference>
<feature type="region of interest" description="Disordered" evidence="1">
    <location>
        <begin position="227"/>
        <end position="253"/>
    </location>
</feature>
<feature type="region of interest" description="Disordered" evidence="1">
    <location>
        <begin position="97"/>
        <end position="136"/>
    </location>
</feature>
<dbReference type="Proteomes" id="UP001165063">
    <property type="component" value="Unassembled WGS sequence"/>
</dbReference>
<evidence type="ECO:0000256" key="1">
    <source>
        <dbReference type="SAM" id="MobiDB-lite"/>
    </source>
</evidence>
<feature type="compositionally biased region" description="Low complexity" evidence="1">
    <location>
        <begin position="233"/>
        <end position="247"/>
    </location>
</feature>
<comment type="caution">
    <text evidence="2">The sequence shown here is derived from an EMBL/GenBank/DDBJ whole genome shotgun (WGS) entry which is preliminary data.</text>
</comment>
<accession>A0A9W6YSB1</accession>
<dbReference type="InterPro" id="IPR036389">
    <property type="entry name" value="RNase_III_sf"/>
</dbReference>
<reference evidence="2" key="1">
    <citation type="submission" date="2023-04" db="EMBL/GenBank/DDBJ databases">
        <title>Ambrosiozyma monospora NBRC 1965.</title>
        <authorList>
            <person name="Ichikawa N."/>
            <person name="Sato H."/>
            <person name="Tonouchi N."/>
        </authorList>
    </citation>
    <scope>NUCLEOTIDE SEQUENCE</scope>
    <source>
        <strain evidence="2">NBRC 1965</strain>
    </source>
</reference>
<dbReference type="Pfam" id="PF04001">
    <property type="entry name" value="Vhr1"/>
    <property type="match status" value="1"/>
</dbReference>
<proteinExistence type="predicted"/>
<protein>
    <submittedName>
        <fullName evidence="2">Unnamed protein product</fullName>
    </submittedName>
</protein>
<sequence>MILKFYSRWGWVDFEYINKVFEVVEDDSRLARMIHQEPSLNPQQNHSNQSLDIVSLSRFELPKILCSSSPSPSAVSSESASPLLPLLLYKMSTTTLSRREESESSTDPNNQHNSDTETHARNRNGKSSSSSGATGRIREKLHFDDEILWKKFSSRRLQLVESLSLSSKKASEQDHEISICARTLMAEFNFDESKLAEFDKLVRLAIQSVRRNKKRSEKRLASKMVDDLPKLISSSSNNNNNNNNTSSPDDDIMMPDLKRQRIEPSSDNLKFLSEIMIEEDETNKKFGVNGFGNGVNPHKVPFGEDKEQISKLAIGSLVTPVVQQNADTREQYILPTVRHLNTDEDFNAAAQSILSCIKKSKTCFDFTRSVPNLSVSSYDTIEELGQNCIGSSVLMSLERWFDHLSPDSTAYIKLRLKGDLSLSAIIKNLDSKSVEVTRLSDYVAAQLFKKLIGGCVKDFGFNAVLYPLCDIFHNIVDHDYPLLTREAKQKATSKLCPTRSVSPTPQPSSRGDYFNTGIGIIDSTISKPLLHSTSNSSVLTQTGLQHPGSFFHLGSNNTPTPPNLRSNGSSTITNGSNNSTSVTAPFSLLRSGSSSNSLPPPPLLHSLTSALGNGNANGTMQDSTLITVIIKYNDKELKFIYPANTNSPPTILELISNSKQAFGIITNSRVLRIRNQMTGMPINNDFEIERLFQMTGNGGVIRLELVYFNVIQDFLNLNYDSPVTHQGANVISGTSTSSAFIPATITRASTPTSVNSNNTSSGSPFLNVNNGNIGSNEKVVLPPITSSLHVGSVTNTSVSQQQSQPQHQQTVRSRLPFMKFQPLL</sequence>
<dbReference type="GO" id="GO:0006396">
    <property type="term" value="P:RNA processing"/>
    <property type="evidence" value="ECO:0007669"/>
    <property type="project" value="InterPro"/>
</dbReference>
<dbReference type="AlphaFoldDB" id="A0A9W6YSB1"/>
<dbReference type="SUPFAM" id="SSF69065">
    <property type="entry name" value="RNase III domain-like"/>
    <property type="match status" value="1"/>
</dbReference>
<name>A0A9W6YSB1_AMBMO</name>
<organism evidence="2 3">
    <name type="scientific">Ambrosiozyma monospora</name>
    <name type="common">Yeast</name>
    <name type="synonym">Endomycopsis monosporus</name>
    <dbReference type="NCBI Taxonomy" id="43982"/>
    <lineage>
        <taxon>Eukaryota</taxon>
        <taxon>Fungi</taxon>
        <taxon>Dikarya</taxon>
        <taxon>Ascomycota</taxon>
        <taxon>Saccharomycotina</taxon>
        <taxon>Pichiomycetes</taxon>
        <taxon>Pichiales</taxon>
        <taxon>Pichiaceae</taxon>
        <taxon>Ambrosiozyma</taxon>
    </lineage>
</organism>
<dbReference type="InterPro" id="IPR007147">
    <property type="entry name" value="TF_Vhr"/>
</dbReference>